<feature type="transmembrane region" description="Helical" evidence="1">
    <location>
        <begin position="493"/>
        <end position="511"/>
    </location>
</feature>
<dbReference type="Gene3D" id="3.40.710.10">
    <property type="entry name" value="DD-peptidase/beta-lactamase superfamily"/>
    <property type="match status" value="1"/>
</dbReference>
<protein>
    <submittedName>
        <fullName evidence="4">Beta-lactamase family protein</fullName>
    </submittedName>
</protein>
<dbReference type="Pfam" id="PF00144">
    <property type="entry name" value="Beta-lactamase"/>
    <property type="match status" value="1"/>
</dbReference>
<accession>A0A921GEV2</accession>
<reference evidence="4" key="1">
    <citation type="journal article" date="2021" name="PeerJ">
        <title>Extensive microbial diversity within the chicken gut microbiome revealed by metagenomics and culture.</title>
        <authorList>
            <person name="Gilroy R."/>
            <person name="Ravi A."/>
            <person name="Getino M."/>
            <person name="Pursley I."/>
            <person name="Horton D.L."/>
            <person name="Alikhan N.F."/>
            <person name="Baker D."/>
            <person name="Gharbi K."/>
            <person name="Hall N."/>
            <person name="Watson M."/>
            <person name="Adriaenssens E.M."/>
            <person name="Foster-Nyarko E."/>
            <person name="Jarju S."/>
            <person name="Secka A."/>
            <person name="Antonio M."/>
            <person name="Oren A."/>
            <person name="Chaudhuri R.R."/>
            <person name="La Ragione R."/>
            <person name="Hildebrand F."/>
            <person name="Pallen M.J."/>
        </authorList>
    </citation>
    <scope>NUCLEOTIDE SEQUENCE</scope>
    <source>
        <strain evidence="4">CHK124-7917</strain>
    </source>
</reference>
<evidence type="ECO:0000259" key="3">
    <source>
        <dbReference type="Pfam" id="PF00144"/>
    </source>
</evidence>
<dbReference type="InterPro" id="IPR001466">
    <property type="entry name" value="Beta-lactam-related"/>
</dbReference>
<dbReference type="RefSeq" id="WP_274958758.1">
    <property type="nucleotide sequence ID" value="NZ_DYWQ01000051.1"/>
</dbReference>
<dbReference type="InterPro" id="IPR050789">
    <property type="entry name" value="Diverse_Enzym_Activities"/>
</dbReference>
<keyword evidence="2" id="KW-0732">Signal</keyword>
<proteinExistence type="predicted"/>
<keyword evidence="1" id="KW-0812">Transmembrane</keyword>
<evidence type="ECO:0000256" key="2">
    <source>
        <dbReference type="SAM" id="SignalP"/>
    </source>
</evidence>
<feature type="domain" description="Beta-lactamase-related" evidence="3">
    <location>
        <begin position="101"/>
        <end position="386"/>
    </location>
</feature>
<evidence type="ECO:0000313" key="4">
    <source>
        <dbReference type="EMBL" id="HJF44793.1"/>
    </source>
</evidence>
<evidence type="ECO:0000313" key="5">
    <source>
        <dbReference type="Proteomes" id="UP000697330"/>
    </source>
</evidence>
<reference evidence="4" key="2">
    <citation type="submission" date="2021-09" db="EMBL/GenBank/DDBJ databases">
        <authorList>
            <person name="Gilroy R."/>
        </authorList>
    </citation>
    <scope>NUCLEOTIDE SEQUENCE</scope>
    <source>
        <strain evidence="4">CHK124-7917</strain>
    </source>
</reference>
<dbReference type="PANTHER" id="PTHR43283">
    <property type="entry name" value="BETA-LACTAMASE-RELATED"/>
    <property type="match status" value="1"/>
</dbReference>
<feature type="chain" id="PRO_5037387299" evidence="2">
    <location>
        <begin position="40"/>
        <end position="547"/>
    </location>
</feature>
<evidence type="ECO:0000256" key="1">
    <source>
        <dbReference type="SAM" id="Phobius"/>
    </source>
</evidence>
<feature type="transmembrane region" description="Helical" evidence="1">
    <location>
        <begin position="456"/>
        <end position="473"/>
    </location>
</feature>
<dbReference type="PROSITE" id="PS51318">
    <property type="entry name" value="TAT"/>
    <property type="match status" value="1"/>
</dbReference>
<dbReference type="PANTHER" id="PTHR43283:SF18">
    <property type="match status" value="1"/>
</dbReference>
<organism evidence="4 5">
    <name type="scientific">Thermophilibacter provencensis</name>
    <dbReference type="NCBI Taxonomy" id="1852386"/>
    <lineage>
        <taxon>Bacteria</taxon>
        <taxon>Bacillati</taxon>
        <taxon>Actinomycetota</taxon>
        <taxon>Coriobacteriia</taxon>
        <taxon>Coriobacteriales</taxon>
        <taxon>Atopobiaceae</taxon>
        <taxon>Thermophilibacter</taxon>
    </lineage>
</organism>
<feature type="transmembrane region" description="Helical" evidence="1">
    <location>
        <begin position="426"/>
        <end position="444"/>
    </location>
</feature>
<comment type="caution">
    <text evidence="4">The sequence shown here is derived from an EMBL/GenBank/DDBJ whole genome shotgun (WGS) entry which is preliminary data.</text>
</comment>
<dbReference type="EMBL" id="DYWQ01000051">
    <property type="protein sequence ID" value="HJF44793.1"/>
    <property type="molecule type" value="Genomic_DNA"/>
</dbReference>
<dbReference type="PROSITE" id="PS51257">
    <property type="entry name" value="PROKAR_LIPOPROTEIN"/>
    <property type="match status" value="1"/>
</dbReference>
<dbReference type="SUPFAM" id="SSF56601">
    <property type="entry name" value="beta-lactamase/transpeptidase-like"/>
    <property type="match status" value="1"/>
</dbReference>
<keyword evidence="1" id="KW-1133">Transmembrane helix</keyword>
<feature type="signal peptide" evidence="2">
    <location>
        <begin position="1"/>
        <end position="39"/>
    </location>
</feature>
<dbReference type="AlphaFoldDB" id="A0A921GEV2"/>
<dbReference type="InterPro" id="IPR006311">
    <property type="entry name" value="TAT_signal"/>
</dbReference>
<gene>
    <name evidence="4" type="ORF">K8U72_03285</name>
</gene>
<dbReference type="InterPro" id="IPR012338">
    <property type="entry name" value="Beta-lactam/transpept-like"/>
</dbReference>
<name>A0A921GEV2_9ACTN</name>
<dbReference type="Proteomes" id="UP000697330">
    <property type="component" value="Unassembled WGS sequence"/>
</dbReference>
<keyword evidence="1" id="KW-0472">Membrane</keyword>
<sequence length="547" mass="56698">MTASRHGRARCRGRLLAAGAVAAALLAACALGTPAVARADEALLPGPDDVGDPGLSEEEVAQIAEPELDPTDEGAALPGDEPVGAELASRLDAFLDEAFPACGMPGVAVAVVDADGVRYLRCLGDVTSEDRTFVVGSLSKSMTAVAVMQLAEEGLVDLDGPACSYAPETGVPISVTVRDLLNQTSGFGYFESLAGASVGESAGSFSYANANYDLLGRIVEDVSGLGLGTYLCERVFSPLGMDDASAGDEPERAPRAEGHRSWFGAWVADGFEHGEGDDAWGGPASGYVRASVSDMAAYLRMYLNSGCAAPGGARVLSAGSVHRMIFSRVPDPAGDTYYGMGWTTYSWDDGELVMSHDGQVENYVARMCAIPGRDLGVVVLADGNDEFGGNEAFFSLADGATAIAVGGRADPADVVPPLGEHVRYDVLYALAVLLCALPLAWGALRRRRGSRRAPRALPALLLHMAAPVYLLGVPPLLTGMRWRDFAAFYPDQALVLLACAILLLAGGLVGLSGNARRSGAQGVAAPLDRLGGAGARVVGAHEVGERL</sequence>